<feature type="compositionally biased region" description="Pro residues" evidence="9">
    <location>
        <begin position="298"/>
        <end position="316"/>
    </location>
</feature>
<dbReference type="Gene3D" id="3.30.70.270">
    <property type="match status" value="2"/>
</dbReference>
<dbReference type="Pfam" id="PF17917">
    <property type="entry name" value="RT_RNaseH"/>
    <property type="match status" value="1"/>
</dbReference>
<dbReference type="Pfam" id="PF07727">
    <property type="entry name" value="RVT_2"/>
    <property type="match status" value="1"/>
</dbReference>
<evidence type="ECO:0000256" key="8">
    <source>
        <dbReference type="ARBA" id="ARBA00022918"/>
    </source>
</evidence>
<dbReference type="CDD" id="cd09274">
    <property type="entry name" value="RNase_HI_RT_Ty3"/>
    <property type="match status" value="1"/>
</dbReference>
<feature type="domain" description="Reverse transcriptase" evidence="10">
    <location>
        <begin position="1149"/>
        <end position="1216"/>
    </location>
</feature>
<keyword evidence="8" id="KW-0695">RNA-directed DNA polymerase</keyword>
<dbReference type="InterPro" id="IPR050951">
    <property type="entry name" value="Retrovirus_Pol_polyprotein"/>
</dbReference>
<dbReference type="Pfam" id="PF22936">
    <property type="entry name" value="Pol_BBD"/>
    <property type="match status" value="1"/>
</dbReference>
<evidence type="ECO:0000259" key="10">
    <source>
        <dbReference type="Pfam" id="PF00078"/>
    </source>
</evidence>
<dbReference type="GO" id="GO:0004519">
    <property type="term" value="F:endonuclease activity"/>
    <property type="evidence" value="ECO:0007669"/>
    <property type="project" value="UniProtKB-KW"/>
</dbReference>
<dbReference type="Pfam" id="PF00078">
    <property type="entry name" value="RVT_1"/>
    <property type="match status" value="1"/>
</dbReference>
<dbReference type="InterPro" id="IPR041373">
    <property type="entry name" value="RT_RNaseH"/>
</dbReference>
<organism evidence="15">
    <name type="scientific">Tanacetum cinerariifolium</name>
    <name type="common">Dalmatian daisy</name>
    <name type="synonym">Chrysanthemum cinerariifolium</name>
    <dbReference type="NCBI Taxonomy" id="118510"/>
    <lineage>
        <taxon>Eukaryota</taxon>
        <taxon>Viridiplantae</taxon>
        <taxon>Streptophyta</taxon>
        <taxon>Embryophyta</taxon>
        <taxon>Tracheophyta</taxon>
        <taxon>Spermatophyta</taxon>
        <taxon>Magnoliopsida</taxon>
        <taxon>eudicotyledons</taxon>
        <taxon>Gunneridae</taxon>
        <taxon>Pentapetalae</taxon>
        <taxon>asterids</taxon>
        <taxon>campanulids</taxon>
        <taxon>Asterales</taxon>
        <taxon>Asteraceae</taxon>
        <taxon>Asteroideae</taxon>
        <taxon>Anthemideae</taxon>
        <taxon>Anthemidinae</taxon>
        <taxon>Tanacetum</taxon>
    </lineage>
</organism>
<dbReference type="EMBL" id="BKCJ010006608">
    <property type="protein sequence ID" value="GEU73018.1"/>
    <property type="molecule type" value="Genomic_DNA"/>
</dbReference>
<evidence type="ECO:0000256" key="2">
    <source>
        <dbReference type="ARBA" id="ARBA00022679"/>
    </source>
</evidence>
<accession>A0A6L2MGF3</accession>
<keyword evidence="6" id="KW-0255">Endonuclease</keyword>
<dbReference type="Gene3D" id="2.40.70.10">
    <property type="entry name" value="Acid Proteases"/>
    <property type="match status" value="1"/>
</dbReference>
<evidence type="ECO:0000256" key="4">
    <source>
        <dbReference type="ARBA" id="ARBA00022722"/>
    </source>
</evidence>
<dbReference type="Pfam" id="PF24626">
    <property type="entry name" value="SH3_Tf2-1"/>
    <property type="match status" value="1"/>
</dbReference>
<evidence type="ECO:0000256" key="7">
    <source>
        <dbReference type="ARBA" id="ARBA00022801"/>
    </source>
</evidence>
<evidence type="ECO:0000256" key="5">
    <source>
        <dbReference type="ARBA" id="ARBA00022750"/>
    </source>
</evidence>
<feature type="domain" description="Tf2-1-like SH3-like" evidence="14">
    <location>
        <begin position="1668"/>
        <end position="1702"/>
    </location>
</feature>
<protein>
    <recommendedName>
        <fullName evidence="1">RNA-directed DNA polymerase</fullName>
        <ecNumber evidence="1">2.7.7.49</ecNumber>
    </recommendedName>
</protein>
<gene>
    <name evidence="15" type="ORF">Tci_044996</name>
</gene>
<evidence type="ECO:0000256" key="9">
    <source>
        <dbReference type="SAM" id="MobiDB-lite"/>
    </source>
</evidence>
<dbReference type="GO" id="GO:0003676">
    <property type="term" value="F:nucleic acid binding"/>
    <property type="evidence" value="ECO:0007669"/>
    <property type="project" value="InterPro"/>
</dbReference>
<dbReference type="InterPro" id="IPR043502">
    <property type="entry name" value="DNA/RNA_pol_sf"/>
</dbReference>
<dbReference type="CDD" id="cd01647">
    <property type="entry name" value="RT_LTR"/>
    <property type="match status" value="1"/>
</dbReference>
<feature type="region of interest" description="Disordered" evidence="9">
    <location>
        <begin position="335"/>
        <end position="387"/>
    </location>
</feature>
<dbReference type="Pfam" id="PF08284">
    <property type="entry name" value="RVP_2"/>
    <property type="match status" value="1"/>
</dbReference>
<name>A0A6L2MGF3_TANCI</name>
<dbReference type="PANTHER" id="PTHR37984">
    <property type="entry name" value="PROTEIN CBG26694"/>
    <property type="match status" value="1"/>
</dbReference>
<evidence type="ECO:0000259" key="13">
    <source>
        <dbReference type="Pfam" id="PF22936"/>
    </source>
</evidence>
<feature type="compositionally biased region" description="Acidic residues" evidence="9">
    <location>
        <begin position="407"/>
        <end position="416"/>
    </location>
</feature>
<dbReference type="InterPro" id="IPR012337">
    <property type="entry name" value="RNaseH-like_sf"/>
</dbReference>
<dbReference type="SUPFAM" id="SSF56672">
    <property type="entry name" value="DNA/RNA polymerases"/>
    <property type="match status" value="1"/>
</dbReference>
<dbReference type="InterPro" id="IPR056924">
    <property type="entry name" value="SH3_Tf2-1"/>
</dbReference>
<dbReference type="CDD" id="cd00303">
    <property type="entry name" value="retropepsin_like"/>
    <property type="match status" value="1"/>
</dbReference>
<proteinExistence type="predicted"/>
<evidence type="ECO:0000259" key="12">
    <source>
        <dbReference type="Pfam" id="PF17917"/>
    </source>
</evidence>
<evidence type="ECO:0000256" key="1">
    <source>
        <dbReference type="ARBA" id="ARBA00012493"/>
    </source>
</evidence>
<reference evidence="15" key="1">
    <citation type="journal article" date="2019" name="Sci. Rep.">
        <title>Draft genome of Tanacetum cinerariifolium, the natural source of mosquito coil.</title>
        <authorList>
            <person name="Yamashiro T."/>
            <person name="Shiraishi A."/>
            <person name="Satake H."/>
            <person name="Nakayama K."/>
        </authorList>
    </citation>
    <scope>NUCLEOTIDE SEQUENCE</scope>
</reference>
<keyword evidence="5" id="KW-0645">Protease</keyword>
<feature type="region of interest" description="Disordered" evidence="9">
    <location>
        <begin position="767"/>
        <end position="798"/>
    </location>
</feature>
<dbReference type="GO" id="GO:0004190">
    <property type="term" value="F:aspartic-type endopeptidase activity"/>
    <property type="evidence" value="ECO:0007669"/>
    <property type="project" value="UniProtKB-KW"/>
</dbReference>
<dbReference type="EC" id="2.7.7.49" evidence="1"/>
<dbReference type="InterPro" id="IPR000477">
    <property type="entry name" value="RT_dom"/>
</dbReference>
<dbReference type="GO" id="GO:0003964">
    <property type="term" value="F:RNA-directed DNA polymerase activity"/>
    <property type="evidence" value="ECO:0007669"/>
    <property type="project" value="UniProtKB-KW"/>
</dbReference>
<keyword evidence="3" id="KW-0548">Nucleotidyltransferase</keyword>
<keyword evidence="7" id="KW-0378">Hydrolase</keyword>
<keyword evidence="5" id="KW-0064">Aspartyl protease</keyword>
<feature type="compositionally biased region" description="Acidic residues" evidence="9">
    <location>
        <begin position="350"/>
        <end position="387"/>
    </location>
</feature>
<feature type="region of interest" description="Disordered" evidence="9">
    <location>
        <begin position="675"/>
        <end position="707"/>
    </location>
</feature>
<dbReference type="SUPFAM" id="SSF53098">
    <property type="entry name" value="Ribonuclease H-like"/>
    <property type="match status" value="1"/>
</dbReference>
<feature type="compositionally biased region" description="Basic and acidic residues" evidence="9">
    <location>
        <begin position="682"/>
        <end position="707"/>
    </location>
</feature>
<feature type="region of interest" description="Disordered" evidence="9">
    <location>
        <begin position="403"/>
        <end position="428"/>
    </location>
</feature>
<dbReference type="InterPro" id="IPR013103">
    <property type="entry name" value="RVT_2"/>
</dbReference>
<dbReference type="InterPro" id="IPR036397">
    <property type="entry name" value="RNaseH_sf"/>
</dbReference>
<dbReference type="SUPFAM" id="SSF50630">
    <property type="entry name" value="Acid proteases"/>
    <property type="match status" value="1"/>
</dbReference>
<dbReference type="InterPro" id="IPR043128">
    <property type="entry name" value="Rev_trsase/Diguanyl_cyclase"/>
</dbReference>
<comment type="caution">
    <text evidence="15">The sequence shown here is derived from an EMBL/GenBank/DDBJ whole genome shotgun (WGS) entry which is preliminary data.</text>
</comment>
<feature type="domain" description="Reverse transcriptase RNase H-like" evidence="12">
    <location>
        <begin position="1273"/>
        <end position="1370"/>
    </location>
</feature>
<dbReference type="Gene3D" id="3.10.10.10">
    <property type="entry name" value="HIV Type 1 Reverse Transcriptase, subunit A, domain 1"/>
    <property type="match status" value="1"/>
</dbReference>
<feature type="non-terminal residue" evidence="15">
    <location>
        <position position="1"/>
    </location>
</feature>
<dbReference type="Gene3D" id="3.30.420.10">
    <property type="entry name" value="Ribonuclease H-like superfamily/Ribonuclease H"/>
    <property type="match status" value="1"/>
</dbReference>
<feature type="domain" description="Reverse transcriptase Ty1/copia-type" evidence="11">
    <location>
        <begin position="142"/>
        <end position="217"/>
    </location>
</feature>
<evidence type="ECO:0000313" key="15">
    <source>
        <dbReference type="EMBL" id="GEU73018.1"/>
    </source>
</evidence>
<evidence type="ECO:0000259" key="11">
    <source>
        <dbReference type="Pfam" id="PF07727"/>
    </source>
</evidence>
<sequence>PRHANMLNDNMDMIAMVLDVIAMISEVILVGSNNNGWWVDTWATRHVCADKSMYHSFRTVDNGEKLYMGNFAIADIKGEGEVIFEMTSEKELKLTNVLYVLDIRKNLVSENEPTSYREAVTFSEGNQWKEAIKSEIDSILQNHTWELIDLPPDCKPLSYKWIFKKKMKADGTIDKYKARLVIKGFRQCEGLDYFDMYSPVTRMTLIRIVLAIAALRNFNEKMIKSNKDMLKSKSDMKDITPHTVVSDYEDSTITYTAVSSPFGGLSNIGSPGVDGPPVMPEDPYEYVVAAFQAPPSPDYVPGPEYPPSPEFVPEPVYPEFMPAEDDILPAEEQPLSAAASPTTESSGYIDESDTDEDPEEDPVDYPADGGDESDNEDESSDDDEDDNIDIEGMTVALPAVDHAPSADENEPFEIDESATTPPPHPAYRVTARMSIGPQTPISLPSDTEIARLIAIPTPLPSPLSLLSSPLPQIPSPPLLLLSPPPTDPTYEEAPLGYRAARLRWSAEREEILEVDLPLRKRLCTAYTGTYELGESSAVATAKLRKPARDDLYRFVDTVERVEGSTPAEGEVRASRTAWAQSMDASDAARSRIIALRTQVSAQQTKITDLRAADRRFQTTFWTQQEEIRELRAADRKLQAQFIQALTALKSCQTQLTAALGRIQILEAARVPAQPEGVTKALASRDADRNTNGDDSHVSRTGARRTERVTREYTYPDFMKCQRLNFKDMPCFPGVIHGSVVASRHKTMQEAIKMANELMDKRNNTWAERQAENKRKFDDTSRNNQSQQQQQNKRQNTGVQQMSTLLTTRGAMGRVRSILVSQGHFKKDCLKFKNNNHGTQGRNATAPAKVYAVGRARTNPDSNVVTGTFLLNNRYASILFDTSADRSFESTAFSSQISITPTTLDHYYDVKLADGRIIGLNFILKGCTLNFLNHPFNIDLMLVELGSFDALIGMDWLEKYHAVIVCAENIVHIPWGNEILIVHGDGSDRGNETRLNIISCTKMQKYMLKGCHVFLAHITTKETEDKSEKKRLENVPIVRNFLEVFLEDLSGLPLTRQVEFQINLIHGAAPVARAPYRLASSEMKELSDQLKELFKKGFIRPSSSPWGAPVLFVNKKDGSFRMCIDYLELNKLTEKNRYPLLRIDNLFDQLQGSSVMPFSLTNASTVFMDLMNRVCKPYLDEFVIVFIDDILIYSKNKKEHEEQLKAILELLKKEELYAKFSVTFNEGFSKIAKSMTKLTQKGVKFDWGEKQEVAFQLLKQKLCSAPILALPEGSEDFVVYCDASHKGLGVVLMQREKTIAYASRQLKIHEKNYTTHDLELRLMVFALKIWRHYLYGTKCMIFTDHKSLQHILDQKELNMTQRRWLELLSDYDCEIHYHPEKANVVADALSRKERTKPIRVRALVMTIGLELPKQILNAQTEARILENIKNKDVGGMLADIATYVSKCLTCAKVKAEHQRTSGLLVQPKIPEWKRDNITVDFVTKLPKSSQGYDTIWVIVDRLTKSVIIVPMRETDPMEKLARMYLKEKSLQKALGTSLDMSTAYHPETDRQSEKTIQTLEDMLRACVIDFGKGWVNHLSLVEFSYNNSYHASIKAAPFEAFYGRKCRSPICWTEVGEAQLLGPKLIQETTEKTIQIKQRMQAARDRQKSYADLKCKPMEFQIEDRVMLKVLDKVKTVAYKLELPQELSRVHNTFHVSNLKKCHADEPLVVPLDGLHFDDKLHFVEEPIEIMDREVKRLKRSRIPLVKVRWNFRRGLEFTWEREDQFRKKYPHLFTKTAPSSSVAS</sequence>
<dbReference type="PANTHER" id="PTHR37984:SF5">
    <property type="entry name" value="PROTEIN NYNRIN-LIKE"/>
    <property type="match status" value="1"/>
</dbReference>
<evidence type="ECO:0000256" key="3">
    <source>
        <dbReference type="ARBA" id="ARBA00022695"/>
    </source>
</evidence>
<feature type="region of interest" description="Disordered" evidence="9">
    <location>
        <begin position="298"/>
        <end position="317"/>
    </location>
</feature>
<feature type="compositionally biased region" description="Low complexity" evidence="9">
    <location>
        <begin position="782"/>
        <end position="798"/>
    </location>
</feature>
<keyword evidence="4" id="KW-0540">Nuclease</keyword>
<evidence type="ECO:0000259" key="14">
    <source>
        <dbReference type="Pfam" id="PF24626"/>
    </source>
</evidence>
<feature type="compositionally biased region" description="Basic and acidic residues" evidence="9">
    <location>
        <begin position="767"/>
        <end position="780"/>
    </location>
</feature>
<dbReference type="InterPro" id="IPR021109">
    <property type="entry name" value="Peptidase_aspartic_dom_sf"/>
</dbReference>
<dbReference type="InterPro" id="IPR054722">
    <property type="entry name" value="PolX-like_BBD"/>
</dbReference>
<keyword evidence="2" id="KW-0808">Transferase</keyword>
<evidence type="ECO:0000256" key="6">
    <source>
        <dbReference type="ARBA" id="ARBA00022759"/>
    </source>
</evidence>
<feature type="domain" description="Retrovirus-related Pol polyprotein from transposon TNT 1-94-like beta-barrel" evidence="13">
    <location>
        <begin position="37"/>
        <end position="110"/>
    </location>
</feature>